<dbReference type="EMBL" id="CP002865">
    <property type="protein sequence ID" value="AEI37910.1"/>
    <property type="molecule type" value="Genomic_DNA"/>
</dbReference>
<organism evidence="1 2">
    <name type="scientific">Zymomonas mobilis subsp. pomaceae (strain ATCC 29192 / DSM 22645 / JCM 10191 / CCUG 17912 / NBRC 13757 / NCIMB 11200 / NRRL B-4491 / Barker I)</name>
    <dbReference type="NCBI Taxonomy" id="579138"/>
    <lineage>
        <taxon>Bacteria</taxon>
        <taxon>Pseudomonadati</taxon>
        <taxon>Pseudomonadota</taxon>
        <taxon>Alphaproteobacteria</taxon>
        <taxon>Sphingomonadales</taxon>
        <taxon>Zymomonadaceae</taxon>
        <taxon>Zymomonas</taxon>
    </lineage>
</organism>
<dbReference type="HOGENOM" id="CLU_1315008_0_0_5"/>
<sequence length="209" mass="24564">MTKTKDEQSSQPKSHESRDLYHPIFKDWWNEFINKNNPDRNRASVAKLKRLALIGDEEIAQPDVITALEITPFRSLYRKISAFEKWNELSKKNKLARENWLTLTAYALAHVKEYAEKHPASYLGSKSKKEGDKPLMNEMRFIALMRAETESQLFVQARRLIALLNNAPVDVGELGRSLYLWFDKKEGDRIKREWARRYYNIHNVPELEA</sequence>
<dbReference type="Gene3D" id="1.10.520.40">
    <property type="entry name" value="CRISPR-associated protein Cse2"/>
    <property type="match status" value="1"/>
</dbReference>
<accession>F8ET06</accession>
<dbReference type="InterPro" id="IPR038287">
    <property type="entry name" value="Cse2_sf"/>
</dbReference>
<dbReference type="AlphaFoldDB" id="F8ET06"/>
<dbReference type="RefSeq" id="WP_013934305.1">
    <property type="nucleotide sequence ID" value="NC_015709.1"/>
</dbReference>
<dbReference type="Proteomes" id="UP000000491">
    <property type="component" value="Chromosome"/>
</dbReference>
<evidence type="ECO:0000313" key="1">
    <source>
        <dbReference type="EMBL" id="AEI37910.1"/>
    </source>
</evidence>
<name>F8ET06_ZYMMT</name>
<evidence type="ECO:0000313" key="2">
    <source>
        <dbReference type="Proteomes" id="UP000000491"/>
    </source>
</evidence>
<proteinExistence type="predicted"/>
<reference evidence="1 2" key="1">
    <citation type="journal article" date="2011" name="J. Bacteriol.">
        <title>Genome sequence of the ethanol-producing Zymomonas mobilis subsp. pomaceae lectotype strain ATCC 29192.</title>
        <authorList>
            <person name="Kouvelis V.N."/>
            <person name="Davenport K.W."/>
            <person name="Brettin T.S."/>
            <person name="Bruce D."/>
            <person name="Detter C."/>
            <person name="Han C.S."/>
            <person name="Nolan M."/>
            <person name="Tapia R."/>
            <person name="Damoulaki A."/>
            <person name="Kyrpides N.C."/>
            <person name="Typas M.A."/>
            <person name="Pappas K.M."/>
        </authorList>
    </citation>
    <scope>NUCLEOTIDE SEQUENCE [LARGE SCALE GENOMIC DNA]</scope>
    <source>
        <strain evidence="2">ATCC 29192 / DSM 22645 / JCM 10191 / CCUG 17912 / NBRC 13757 / NCIMB 11200 / NRRL B-4491 / Barker I</strain>
    </source>
</reference>
<dbReference type="STRING" id="579138.Zymop_1013"/>
<gene>
    <name evidence="1" type="ordered locus">Zymop_1013</name>
</gene>
<dbReference type="PATRIC" id="fig|579138.3.peg.1075"/>
<protein>
    <submittedName>
        <fullName evidence="1">CRISPR-associated protein, Cse2 family</fullName>
    </submittedName>
</protein>
<dbReference type="KEGG" id="zmp:Zymop_1013"/>
<dbReference type="InterPro" id="IPR013382">
    <property type="entry name" value="CRISPR-assoc_prot_Cse2"/>
</dbReference>
<dbReference type="CDD" id="cd09731">
    <property type="entry name" value="Cse2_I-E"/>
    <property type="match status" value="1"/>
</dbReference>
<dbReference type="NCBIfam" id="TIGR02548">
    <property type="entry name" value="casB_cse2"/>
    <property type="match status" value="1"/>
</dbReference>
<dbReference type="Pfam" id="PF09485">
    <property type="entry name" value="CRISPR_Cse2"/>
    <property type="match status" value="1"/>
</dbReference>